<sequence length="35" mass="3917">GESDVDGESDGHWIDTDISEDELKELLEDQENIAL</sequence>
<evidence type="ECO:0000256" key="1">
    <source>
        <dbReference type="SAM" id="MobiDB-lite"/>
    </source>
</evidence>
<comment type="caution">
    <text evidence="2">The sequence shown here is derived from an EMBL/GenBank/DDBJ whole genome shotgun (WGS) entry which is preliminary data.</text>
</comment>
<feature type="region of interest" description="Disordered" evidence="1">
    <location>
        <begin position="1"/>
        <end position="23"/>
    </location>
</feature>
<protein>
    <submittedName>
        <fullName evidence="2">Uncharacterized protein</fullName>
    </submittedName>
</protein>
<evidence type="ECO:0000313" key="2">
    <source>
        <dbReference type="EMBL" id="GFA41669.1"/>
    </source>
</evidence>
<gene>
    <name evidence="2" type="ORF">Tci_613641</name>
</gene>
<accession>A0A699JMG7</accession>
<proteinExistence type="predicted"/>
<reference evidence="2" key="1">
    <citation type="journal article" date="2019" name="Sci. Rep.">
        <title>Draft genome of Tanacetum cinerariifolium, the natural source of mosquito coil.</title>
        <authorList>
            <person name="Yamashiro T."/>
            <person name="Shiraishi A."/>
            <person name="Satake H."/>
            <person name="Nakayama K."/>
        </authorList>
    </citation>
    <scope>NUCLEOTIDE SEQUENCE</scope>
</reference>
<dbReference type="AlphaFoldDB" id="A0A699JMG7"/>
<organism evidence="2">
    <name type="scientific">Tanacetum cinerariifolium</name>
    <name type="common">Dalmatian daisy</name>
    <name type="synonym">Chrysanthemum cinerariifolium</name>
    <dbReference type="NCBI Taxonomy" id="118510"/>
    <lineage>
        <taxon>Eukaryota</taxon>
        <taxon>Viridiplantae</taxon>
        <taxon>Streptophyta</taxon>
        <taxon>Embryophyta</taxon>
        <taxon>Tracheophyta</taxon>
        <taxon>Spermatophyta</taxon>
        <taxon>Magnoliopsida</taxon>
        <taxon>eudicotyledons</taxon>
        <taxon>Gunneridae</taxon>
        <taxon>Pentapetalae</taxon>
        <taxon>asterids</taxon>
        <taxon>campanulids</taxon>
        <taxon>Asterales</taxon>
        <taxon>Asteraceae</taxon>
        <taxon>Asteroideae</taxon>
        <taxon>Anthemideae</taxon>
        <taxon>Anthemidinae</taxon>
        <taxon>Tanacetum</taxon>
    </lineage>
</organism>
<name>A0A699JMG7_TANCI</name>
<dbReference type="EMBL" id="BKCJ010420237">
    <property type="protein sequence ID" value="GFA41669.1"/>
    <property type="molecule type" value="Genomic_DNA"/>
</dbReference>
<feature type="non-terminal residue" evidence="2">
    <location>
        <position position="1"/>
    </location>
</feature>